<dbReference type="GO" id="GO:0030134">
    <property type="term" value="C:COPII-coated ER to Golgi transport vesicle"/>
    <property type="evidence" value="ECO:0007669"/>
    <property type="project" value="TreeGrafter"/>
</dbReference>
<dbReference type="GO" id="GO:0006890">
    <property type="term" value="P:retrograde vesicle-mediated transport, Golgi to endoplasmic reticulum"/>
    <property type="evidence" value="ECO:0007669"/>
    <property type="project" value="TreeGrafter"/>
</dbReference>
<evidence type="ECO:0000259" key="7">
    <source>
        <dbReference type="Pfam" id="PF13850"/>
    </source>
</evidence>
<organism evidence="8 9">
    <name type="scientific">Mycena alexandri</name>
    <dbReference type="NCBI Taxonomy" id="1745969"/>
    <lineage>
        <taxon>Eukaryota</taxon>
        <taxon>Fungi</taxon>
        <taxon>Dikarya</taxon>
        <taxon>Basidiomycota</taxon>
        <taxon>Agaricomycotina</taxon>
        <taxon>Agaricomycetes</taxon>
        <taxon>Agaricomycetidae</taxon>
        <taxon>Agaricales</taxon>
        <taxon>Marasmiineae</taxon>
        <taxon>Mycenaceae</taxon>
        <taxon>Mycena</taxon>
    </lineage>
</organism>
<dbReference type="InterPro" id="IPR039542">
    <property type="entry name" value="Erv_N"/>
</dbReference>
<dbReference type="Proteomes" id="UP001218188">
    <property type="component" value="Unassembled WGS sequence"/>
</dbReference>
<keyword evidence="2" id="KW-0812">Transmembrane</keyword>
<dbReference type="AlphaFoldDB" id="A0AAD6S3Z6"/>
<keyword evidence="3" id="KW-1133">Transmembrane helix</keyword>
<keyword evidence="4" id="KW-0472">Membrane</keyword>
<dbReference type="GO" id="GO:0000139">
    <property type="term" value="C:Golgi membrane"/>
    <property type="evidence" value="ECO:0007669"/>
    <property type="project" value="TreeGrafter"/>
</dbReference>
<dbReference type="InterPro" id="IPR012936">
    <property type="entry name" value="Erv_C"/>
</dbReference>
<gene>
    <name evidence="8" type="ORF">C8F04DRAFT_1143565</name>
</gene>
<evidence type="ECO:0000313" key="8">
    <source>
        <dbReference type="EMBL" id="KAJ7020653.1"/>
    </source>
</evidence>
<sequence length="565" mass="59156">MSFEEPSILEKLDAAVPAPLAQFDAFPKLPSTYRARSNSRGVLTLLVCLVTFTLMLNDIGEWLFGWPDHEFSVDGGTGSFMTINVDLVVAMPCSFISVDLRDAVGDRMFLSNARLGIRRDGVKFDVGQATTLKAHSEALSVRQAVAQSRNSRGLFSSLLQWDSTPYMPRYKHEPDAKGCRVSGQLDVKKVTANLHITTLGHGYASHEHVDHKLMNLSHVITEFSFGPFFPDITQPLDNSFELTTEPFVAYQYFLHVVPTTYIAPRSSPLHTNQYSVTHYTRVLSSHSGTPGIFFKFDLDPMSLTIHQRVPSFIQLIIRCVGVIGGVFTCMGYAIRVTTAAIESVAGSSDSEITPAAVSSSSALRTKFSGASLRSRPKSGRLVPQGNGWVMEGGPGSPSAGGYVGSPGAGGGYGSPYSGTPVSGTFPPPSPFTPASPFTPGAASPGLHAGVYASQPGTPSGVGLGFSSGPPPMSARNSSGGGNERLHAGHAGVGSPRALSVGSATLGGFGSPVAGTHGGISAPGTPQYGVFPPTPGPGAGFNLGSVPAPGPPQGKRMSMNGGKKDD</sequence>
<protein>
    <submittedName>
        <fullName evidence="8">DUF1692-domain-containing protein</fullName>
    </submittedName>
</protein>
<evidence type="ECO:0000256" key="4">
    <source>
        <dbReference type="ARBA" id="ARBA00023136"/>
    </source>
</evidence>
<dbReference type="InterPro" id="IPR045888">
    <property type="entry name" value="Erv"/>
</dbReference>
<accession>A0AAD6S3Z6</accession>
<dbReference type="PANTHER" id="PTHR10984">
    <property type="entry name" value="ENDOPLASMIC RETICULUM-GOLGI INTERMEDIATE COMPARTMENT PROTEIN"/>
    <property type="match status" value="1"/>
</dbReference>
<evidence type="ECO:0000259" key="6">
    <source>
        <dbReference type="Pfam" id="PF07970"/>
    </source>
</evidence>
<dbReference type="GO" id="GO:0005789">
    <property type="term" value="C:endoplasmic reticulum membrane"/>
    <property type="evidence" value="ECO:0007669"/>
    <property type="project" value="TreeGrafter"/>
</dbReference>
<dbReference type="Pfam" id="PF13850">
    <property type="entry name" value="ERGIC_N"/>
    <property type="match status" value="1"/>
</dbReference>
<feature type="region of interest" description="Disordered" evidence="5">
    <location>
        <begin position="515"/>
        <end position="565"/>
    </location>
</feature>
<proteinExistence type="predicted"/>
<comment type="caution">
    <text evidence="8">The sequence shown here is derived from an EMBL/GenBank/DDBJ whole genome shotgun (WGS) entry which is preliminary data.</text>
</comment>
<feature type="region of interest" description="Disordered" evidence="5">
    <location>
        <begin position="461"/>
        <end position="483"/>
    </location>
</feature>
<keyword evidence="9" id="KW-1185">Reference proteome</keyword>
<comment type="subcellular location">
    <subcellularLocation>
        <location evidence="1">Membrane</location>
    </subcellularLocation>
</comment>
<name>A0AAD6S3Z6_9AGAR</name>
<dbReference type="EMBL" id="JARJCM010000256">
    <property type="protein sequence ID" value="KAJ7020653.1"/>
    <property type="molecule type" value="Genomic_DNA"/>
</dbReference>
<dbReference type="GO" id="GO:0006888">
    <property type="term" value="P:endoplasmic reticulum to Golgi vesicle-mediated transport"/>
    <property type="evidence" value="ECO:0007669"/>
    <property type="project" value="TreeGrafter"/>
</dbReference>
<reference evidence="8" key="1">
    <citation type="submission" date="2023-03" db="EMBL/GenBank/DDBJ databases">
        <title>Massive genome expansion in bonnet fungi (Mycena s.s.) driven by repeated elements and novel gene families across ecological guilds.</title>
        <authorList>
            <consortium name="Lawrence Berkeley National Laboratory"/>
            <person name="Harder C.B."/>
            <person name="Miyauchi S."/>
            <person name="Viragh M."/>
            <person name="Kuo A."/>
            <person name="Thoen E."/>
            <person name="Andreopoulos B."/>
            <person name="Lu D."/>
            <person name="Skrede I."/>
            <person name="Drula E."/>
            <person name="Henrissat B."/>
            <person name="Morin E."/>
            <person name="Kohler A."/>
            <person name="Barry K."/>
            <person name="LaButti K."/>
            <person name="Morin E."/>
            <person name="Salamov A."/>
            <person name="Lipzen A."/>
            <person name="Mereny Z."/>
            <person name="Hegedus B."/>
            <person name="Baldrian P."/>
            <person name="Stursova M."/>
            <person name="Weitz H."/>
            <person name="Taylor A."/>
            <person name="Grigoriev I.V."/>
            <person name="Nagy L.G."/>
            <person name="Martin F."/>
            <person name="Kauserud H."/>
        </authorList>
    </citation>
    <scope>NUCLEOTIDE SEQUENCE</scope>
    <source>
        <strain evidence="8">CBHHK200</strain>
    </source>
</reference>
<dbReference type="Pfam" id="PF07970">
    <property type="entry name" value="COPIIcoated_ERV"/>
    <property type="match status" value="1"/>
</dbReference>
<evidence type="ECO:0000313" key="9">
    <source>
        <dbReference type="Proteomes" id="UP001218188"/>
    </source>
</evidence>
<dbReference type="PANTHER" id="PTHR10984:SF81">
    <property type="entry name" value="ER-DERIVED VESICLES PROTEIN ERV41"/>
    <property type="match status" value="1"/>
</dbReference>
<feature type="domain" description="Endoplasmic reticulum vesicle transporter C-terminal" evidence="6">
    <location>
        <begin position="166"/>
        <end position="331"/>
    </location>
</feature>
<evidence type="ECO:0000256" key="5">
    <source>
        <dbReference type="SAM" id="MobiDB-lite"/>
    </source>
</evidence>
<feature type="domain" description="Endoplasmic reticulum vesicle transporter N-terminal" evidence="7">
    <location>
        <begin position="20"/>
        <end position="108"/>
    </location>
</feature>
<evidence type="ECO:0000256" key="3">
    <source>
        <dbReference type="ARBA" id="ARBA00022989"/>
    </source>
</evidence>
<evidence type="ECO:0000256" key="1">
    <source>
        <dbReference type="ARBA" id="ARBA00004370"/>
    </source>
</evidence>
<evidence type="ECO:0000256" key="2">
    <source>
        <dbReference type="ARBA" id="ARBA00022692"/>
    </source>
</evidence>